<feature type="region of interest" description="Disordered" evidence="1">
    <location>
        <begin position="32"/>
        <end position="58"/>
    </location>
</feature>
<feature type="compositionally biased region" description="Polar residues" evidence="1">
    <location>
        <begin position="39"/>
        <end position="48"/>
    </location>
</feature>
<dbReference type="OrthoDB" id="9911285at2"/>
<dbReference type="EMBL" id="CP037452">
    <property type="protein sequence ID" value="QDV51720.1"/>
    <property type="molecule type" value="Genomic_DNA"/>
</dbReference>
<accession>A0A518IF76</accession>
<gene>
    <name evidence="2" type="ORF">Enr17x_37780</name>
</gene>
<keyword evidence="3" id="KW-1185">Reference proteome</keyword>
<dbReference type="Proteomes" id="UP000318313">
    <property type="component" value="Chromosome"/>
</dbReference>
<dbReference type="KEGG" id="gfm:Enr17x_37780"/>
<protein>
    <submittedName>
        <fullName evidence="2">Uncharacterized protein</fullName>
    </submittedName>
</protein>
<evidence type="ECO:0000313" key="2">
    <source>
        <dbReference type="EMBL" id="QDV51720.1"/>
    </source>
</evidence>
<dbReference type="AlphaFoldDB" id="A0A518IF76"/>
<evidence type="ECO:0000256" key="1">
    <source>
        <dbReference type="SAM" id="MobiDB-lite"/>
    </source>
</evidence>
<evidence type="ECO:0000313" key="3">
    <source>
        <dbReference type="Proteomes" id="UP000318313"/>
    </source>
</evidence>
<proteinExistence type="predicted"/>
<reference evidence="2 3" key="1">
    <citation type="submission" date="2019-03" db="EMBL/GenBank/DDBJ databases">
        <title>Deep-cultivation of Planctomycetes and their phenomic and genomic characterization uncovers novel biology.</title>
        <authorList>
            <person name="Wiegand S."/>
            <person name="Jogler M."/>
            <person name="Boedeker C."/>
            <person name="Pinto D."/>
            <person name="Vollmers J."/>
            <person name="Rivas-Marin E."/>
            <person name="Kohn T."/>
            <person name="Peeters S.H."/>
            <person name="Heuer A."/>
            <person name="Rast P."/>
            <person name="Oberbeckmann S."/>
            <person name="Bunk B."/>
            <person name="Jeske O."/>
            <person name="Meyerdierks A."/>
            <person name="Storesund J.E."/>
            <person name="Kallscheuer N."/>
            <person name="Luecker S."/>
            <person name="Lage O.M."/>
            <person name="Pohl T."/>
            <person name="Merkel B.J."/>
            <person name="Hornburger P."/>
            <person name="Mueller R.-W."/>
            <person name="Bruemmer F."/>
            <person name="Labrenz M."/>
            <person name="Spormann A.M."/>
            <person name="Op den Camp H."/>
            <person name="Overmann J."/>
            <person name="Amann R."/>
            <person name="Jetten M.S.M."/>
            <person name="Mascher T."/>
            <person name="Medema M.H."/>
            <person name="Devos D.P."/>
            <person name="Kaster A.-K."/>
            <person name="Ovreas L."/>
            <person name="Rohde M."/>
            <person name="Galperin M.Y."/>
            <person name="Jogler C."/>
        </authorList>
    </citation>
    <scope>NUCLEOTIDE SEQUENCE [LARGE SCALE GENOMIC DNA]</scope>
    <source>
        <strain evidence="2 3">Enr17</strain>
    </source>
</reference>
<dbReference type="RefSeq" id="WP_145311110.1">
    <property type="nucleotide sequence ID" value="NZ_CP037452.1"/>
</dbReference>
<sequence length="199" mass="22189">MRSKTIVLLVITVVVGVVGYFIGASKPVTPPVPQSQVTNINTGTNSDPEQAAEPKQHLSASTIDLPKELDLRSQNGMAVSLAETEDSTDVLFLFYGEKHVSGAVRLTRILMRFPYRGDVYSTSTATAIFYDNALVPDKKNLDCLSGYIVLDRDQSKLEIDFVVKDKTAWHRFGWNGIWNLDTKSSFDVDEIMRNMDLVK</sequence>
<organism evidence="2 3">
    <name type="scientific">Gimesia fumaroli</name>
    <dbReference type="NCBI Taxonomy" id="2527976"/>
    <lineage>
        <taxon>Bacteria</taxon>
        <taxon>Pseudomonadati</taxon>
        <taxon>Planctomycetota</taxon>
        <taxon>Planctomycetia</taxon>
        <taxon>Planctomycetales</taxon>
        <taxon>Planctomycetaceae</taxon>
        <taxon>Gimesia</taxon>
    </lineage>
</organism>
<name>A0A518IF76_9PLAN</name>